<dbReference type="AlphaFoldDB" id="A0A4S2D0I7"/>
<feature type="domain" description="T6SS immunity protein Tdi1 C-terminal" evidence="2">
    <location>
        <begin position="139"/>
        <end position="207"/>
    </location>
</feature>
<dbReference type="Proteomes" id="UP000306631">
    <property type="component" value="Unassembled WGS sequence"/>
</dbReference>
<dbReference type="OrthoDB" id="9016361at2"/>
<dbReference type="Pfam" id="PF08906">
    <property type="entry name" value="T6SS_Tdi1_C"/>
    <property type="match status" value="1"/>
</dbReference>
<organism evidence="3 4">
    <name type="scientific">Stenotrophomonas maltophilia</name>
    <name type="common">Pseudomonas maltophilia</name>
    <name type="synonym">Xanthomonas maltophilia</name>
    <dbReference type="NCBI Taxonomy" id="40324"/>
    <lineage>
        <taxon>Bacteria</taxon>
        <taxon>Pseudomonadati</taxon>
        <taxon>Pseudomonadota</taxon>
        <taxon>Gammaproteobacteria</taxon>
        <taxon>Lysobacterales</taxon>
        <taxon>Lysobacteraceae</taxon>
        <taxon>Stenotrophomonas</taxon>
        <taxon>Stenotrophomonas maltophilia group</taxon>
    </lineage>
</organism>
<dbReference type="InterPro" id="IPR014983">
    <property type="entry name" value="GAD-rel"/>
</dbReference>
<dbReference type="InterPro" id="IPR015002">
    <property type="entry name" value="T6SS_Tdi1_C"/>
</dbReference>
<comment type="caution">
    <text evidence="3">The sequence shown here is derived from an EMBL/GenBank/DDBJ whole genome shotgun (WGS) entry which is preliminary data.</text>
</comment>
<evidence type="ECO:0000259" key="1">
    <source>
        <dbReference type="Pfam" id="PF08887"/>
    </source>
</evidence>
<proteinExistence type="predicted"/>
<sequence>MTRMIDEDFEYFYRNSGFGPAVDTRPAGESTLTLYRGKLPEKLLEYWKAYGFSGYGGGLFWMTDPSEYSEVLNAWIYGTPLYGTDDFHVIGRTAFGRLMVWGTRAGPCMTILSMTSMIFPKDNSKWMSQGKGDALASSWVERLDKVDLDEEDEAGQPLFERAVNQLGHLAPDEMYAFTPALRAGGPCRLDHLKKVKAVEHLMLLAQLGEPEIMLDIVKEAKDRGVWK</sequence>
<accession>A0A4S2D0I7</accession>
<protein>
    <submittedName>
        <fullName evidence="3">DUF1851 domain-containing protein</fullName>
    </submittedName>
</protein>
<evidence type="ECO:0000259" key="2">
    <source>
        <dbReference type="Pfam" id="PF08906"/>
    </source>
</evidence>
<dbReference type="RefSeq" id="WP_136005300.1">
    <property type="nucleotide sequence ID" value="NZ_SRYW01000008.1"/>
</dbReference>
<dbReference type="Pfam" id="PF08887">
    <property type="entry name" value="GAD-like"/>
    <property type="match status" value="1"/>
</dbReference>
<reference evidence="3 4" key="1">
    <citation type="submission" date="2019-04" db="EMBL/GenBank/DDBJ databases">
        <title>Microbes associate with the intestines of laboratory mice.</title>
        <authorList>
            <person name="Navarre W."/>
            <person name="Wong E."/>
            <person name="Huang K."/>
            <person name="Tropini C."/>
            <person name="Ng K."/>
            <person name="Yu B."/>
        </authorList>
    </citation>
    <scope>NUCLEOTIDE SEQUENCE [LARGE SCALE GENOMIC DNA]</scope>
    <source>
        <strain evidence="3 4">NM62_B4-13</strain>
    </source>
</reference>
<dbReference type="EMBL" id="SRYW01000008">
    <property type="protein sequence ID" value="TGY33963.1"/>
    <property type="molecule type" value="Genomic_DNA"/>
</dbReference>
<evidence type="ECO:0000313" key="3">
    <source>
        <dbReference type="EMBL" id="TGY33963.1"/>
    </source>
</evidence>
<gene>
    <name evidence="3" type="ORF">E5352_11350</name>
</gene>
<feature type="domain" description="GAD-related" evidence="1">
    <location>
        <begin position="18"/>
        <end position="113"/>
    </location>
</feature>
<name>A0A4S2D0I7_STEMA</name>
<evidence type="ECO:0000313" key="4">
    <source>
        <dbReference type="Proteomes" id="UP000306631"/>
    </source>
</evidence>